<evidence type="ECO:0000256" key="1">
    <source>
        <dbReference type="SAM" id="MobiDB-lite"/>
    </source>
</evidence>
<dbReference type="GO" id="GO:0005634">
    <property type="term" value="C:nucleus"/>
    <property type="evidence" value="ECO:0007669"/>
    <property type="project" value="TreeGrafter"/>
</dbReference>
<gene>
    <name evidence="4" type="ORF">PPRIM_AZ9-3.1.T0200024</name>
</gene>
<comment type="caution">
    <text evidence="4">The sequence shown here is derived from an EMBL/GenBank/DDBJ whole genome shotgun (WGS) entry which is preliminary data.</text>
</comment>
<evidence type="ECO:0000313" key="5">
    <source>
        <dbReference type="Proteomes" id="UP000688137"/>
    </source>
</evidence>
<accession>A0A8S1KF08</accession>
<evidence type="ECO:0000259" key="3">
    <source>
        <dbReference type="PROSITE" id="PS51294"/>
    </source>
</evidence>
<proteinExistence type="predicted"/>
<dbReference type="OMA" id="NDQQVHR"/>
<dbReference type="EMBL" id="CAJJDM010000017">
    <property type="protein sequence ID" value="CAD8052833.1"/>
    <property type="molecule type" value="Genomic_DNA"/>
</dbReference>
<dbReference type="Pfam" id="PF13921">
    <property type="entry name" value="Myb_DNA-bind_6"/>
    <property type="match status" value="1"/>
</dbReference>
<feature type="domain" description="HTH myb-type" evidence="3">
    <location>
        <begin position="135"/>
        <end position="194"/>
    </location>
</feature>
<dbReference type="InterPro" id="IPR001005">
    <property type="entry name" value="SANT/Myb"/>
</dbReference>
<dbReference type="InterPro" id="IPR017930">
    <property type="entry name" value="Myb_dom"/>
</dbReference>
<dbReference type="PANTHER" id="PTHR45614:SF274">
    <property type="entry name" value="MYB-LIKE DNA-BINDING PROTEIN"/>
    <property type="match status" value="1"/>
</dbReference>
<organism evidence="4 5">
    <name type="scientific">Paramecium primaurelia</name>
    <dbReference type="NCBI Taxonomy" id="5886"/>
    <lineage>
        <taxon>Eukaryota</taxon>
        <taxon>Sar</taxon>
        <taxon>Alveolata</taxon>
        <taxon>Ciliophora</taxon>
        <taxon>Intramacronucleata</taxon>
        <taxon>Oligohymenophorea</taxon>
        <taxon>Peniculida</taxon>
        <taxon>Parameciidae</taxon>
        <taxon>Paramecium</taxon>
    </lineage>
</organism>
<dbReference type="PROSITE" id="PS50090">
    <property type="entry name" value="MYB_LIKE"/>
    <property type="match status" value="3"/>
</dbReference>
<dbReference type="CDD" id="cd00167">
    <property type="entry name" value="SANT"/>
    <property type="match status" value="2"/>
</dbReference>
<dbReference type="PANTHER" id="PTHR45614">
    <property type="entry name" value="MYB PROTEIN-RELATED"/>
    <property type="match status" value="1"/>
</dbReference>
<dbReference type="GO" id="GO:0000978">
    <property type="term" value="F:RNA polymerase II cis-regulatory region sequence-specific DNA binding"/>
    <property type="evidence" value="ECO:0007669"/>
    <property type="project" value="TreeGrafter"/>
</dbReference>
<name>A0A8S1KF08_PARPR</name>
<feature type="domain" description="Myb-like" evidence="2">
    <location>
        <begin position="128"/>
        <end position="190"/>
    </location>
</feature>
<reference evidence="4" key="1">
    <citation type="submission" date="2021-01" db="EMBL/GenBank/DDBJ databases">
        <authorList>
            <consortium name="Genoscope - CEA"/>
            <person name="William W."/>
        </authorList>
    </citation>
    <scope>NUCLEOTIDE SEQUENCE</scope>
</reference>
<feature type="domain" description="Myb-like" evidence="2">
    <location>
        <begin position="65"/>
        <end position="127"/>
    </location>
</feature>
<evidence type="ECO:0000259" key="2">
    <source>
        <dbReference type="PROSITE" id="PS50090"/>
    </source>
</evidence>
<protein>
    <submittedName>
        <fullName evidence="4">Uncharacterized protein</fullName>
    </submittedName>
</protein>
<evidence type="ECO:0000313" key="4">
    <source>
        <dbReference type="EMBL" id="CAD8052833.1"/>
    </source>
</evidence>
<sequence>MQQIDRQLMDDFYQNFLNFFAKVKGVVNVRFNYMREKFNLKIDTFPDDQEVFNIQQTNKLNLQTQPNKLKKNWTDDDKKVLIWLVGKWFTLNKRDIIQLNDTDWSSIASMMPRRDAFKCKQKWLQMLKLPLQQAPWTFDEDNLLQKIIYDFQSQNKGNKWSQIATVLNKANDQQVHRNGKQCRERWNNHLNPNINRNPWQLSEDLDLMCQAKEIGKKWALISKKLKVARSENNVKNRFNCLLRKEKCHKSGKKDEDENQSEESSISNLAQTEELTHEEIKLINIIIKKIEWRIQQSENIQQNEQNDEVKEEHQDIVKKVRIESQGTFYKDFKQKISNFKNIEKLQLQVKESQLNDDELATFTPCLINKENNQIYFASPEQLYIYLTKSTETNQVGIQQENYLSNPNSLGSVMYDPKFFRSIVMLQSNEIHQQQSGIYNQRSIVNQNHMGNFQSLNSIPYSVALSPYPSQVNLANQLQK</sequence>
<feature type="region of interest" description="Disordered" evidence="1">
    <location>
        <begin position="249"/>
        <end position="269"/>
    </location>
</feature>
<keyword evidence="5" id="KW-1185">Reference proteome</keyword>
<dbReference type="AlphaFoldDB" id="A0A8S1KF08"/>
<dbReference type="GO" id="GO:0000981">
    <property type="term" value="F:DNA-binding transcription factor activity, RNA polymerase II-specific"/>
    <property type="evidence" value="ECO:0007669"/>
    <property type="project" value="TreeGrafter"/>
</dbReference>
<dbReference type="InterPro" id="IPR050560">
    <property type="entry name" value="MYB_TF"/>
</dbReference>
<dbReference type="SMART" id="SM00717">
    <property type="entry name" value="SANT"/>
    <property type="match status" value="3"/>
</dbReference>
<feature type="domain" description="HTH myb-type" evidence="3">
    <location>
        <begin position="195"/>
        <end position="246"/>
    </location>
</feature>
<dbReference type="PROSITE" id="PS51294">
    <property type="entry name" value="HTH_MYB"/>
    <property type="match status" value="2"/>
</dbReference>
<dbReference type="Proteomes" id="UP000688137">
    <property type="component" value="Unassembled WGS sequence"/>
</dbReference>
<feature type="domain" description="Myb-like" evidence="2">
    <location>
        <begin position="191"/>
        <end position="242"/>
    </location>
</feature>